<dbReference type="Gene3D" id="3.30.420.10">
    <property type="entry name" value="Ribonuclease H-like superfamily/Ribonuclease H"/>
    <property type="match status" value="1"/>
</dbReference>
<evidence type="ECO:0000313" key="2">
    <source>
        <dbReference type="EMBL" id="OQD74239.1"/>
    </source>
</evidence>
<dbReference type="GO" id="GO:0003676">
    <property type="term" value="F:nucleic acid binding"/>
    <property type="evidence" value="ECO:0007669"/>
    <property type="project" value="InterPro"/>
</dbReference>
<dbReference type="Pfam" id="PF13358">
    <property type="entry name" value="DDE_3"/>
    <property type="match status" value="1"/>
</dbReference>
<dbReference type="PANTHER" id="PTHR46564:SF1">
    <property type="entry name" value="TRANSPOSASE"/>
    <property type="match status" value="1"/>
</dbReference>
<gene>
    <name evidence="2" type="ORF">PENANT_c182G02699</name>
</gene>
<dbReference type="NCBIfam" id="NF033545">
    <property type="entry name" value="transpos_IS630"/>
    <property type="match status" value="1"/>
</dbReference>
<dbReference type="InterPro" id="IPR009057">
    <property type="entry name" value="Homeodomain-like_sf"/>
</dbReference>
<organism evidence="2 3">
    <name type="scientific">Penicillium antarcticum</name>
    <dbReference type="NCBI Taxonomy" id="416450"/>
    <lineage>
        <taxon>Eukaryota</taxon>
        <taxon>Fungi</taxon>
        <taxon>Dikarya</taxon>
        <taxon>Ascomycota</taxon>
        <taxon>Pezizomycotina</taxon>
        <taxon>Eurotiomycetes</taxon>
        <taxon>Eurotiomycetidae</taxon>
        <taxon>Eurotiales</taxon>
        <taxon>Aspergillaceae</taxon>
        <taxon>Penicillium</taxon>
    </lineage>
</organism>
<dbReference type="InterPro" id="IPR038717">
    <property type="entry name" value="Tc1-like_DDE_dom"/>
</dbReference>
<dbReference type="PANTHER" id="PTHR46564">
    <property type="entry name" value="TRANSPOSASE"/>
    <property type="match status" value="1"/>
</dbReference>
<accession>A0A1V6PB21</accession>
<comment type="caution">
    <text evidence="2">The sequence shown here is derived from an EMBL/GenBank/DDBJ whole genome shotgun (WGS) entry which is preliminary data.</text>
</comment>
<dbReference type="STRING" id="416450.A0A1V6PB21"/>
<dbReference type="InterPro" id="IPR036397">
    <property type="entry name" value="RNaseH_sf"/>
</dbReference>
<reference evidence="3" key="1">
    <citation type="journal article" date="2017" name="Nat. Microbiol.">
        <title>Global analysis of biosynthetic gene clusters reveals vast potential of secondary metabolite production in Penicillium species.</title>
        <authorList>
            <person name="Nielsen J.C."/>
            <person name="Grijseels S."/>
            <person name="Prigent S."/>
            <person name="Ji B."/>
            <person name="Dainat J."/>
            <person name="Nielsen K.F."/>
            <person name="Frisvad J.C."/>
            <person name="Workman M."/>
            <person name="Nielsen J."/>
        </authorList>
    </citation>
    <scope>NUCLEOTIDE SEQUENCE [LARGE SCALE GENOMIC DNA]</scope>
    <source>
        <strain evidence="3">IBT 31811</strain>
    </source>
</reference>
<protein>
    <recommendedName>
        <fullName evidence="1">Tc1-like transposase DDE domain-containing protein</fullName>
    </recommendedName>
</protein>
<keyword evidence="3" id="KW-1185">Reference proteome</keyword>
<dbReference type="Proteomes" id="UP000191672">
    <property type="component" value="Unassembled WGS sequence"/>
</dbReference>
<evidence type="ECO:0000313" key="3">
    <source>
        <dbReference type="Proteomes" id="UP000191672"/>
    </source>
</evidence>
<dbReference type="InterPro" id="IPR012337">
    <property type="entry name" value="RNaseH-like_sf"/>
</dbReference>
<evidence type="ECO:0000259" key="1">
    <source>
        <dbReference type="Pfam" id="PF13358"/>
    </source>
</evidence>
<dbReference type="EMBL" id="MDYN01000182">
    <property type="protein sequence ID" value="OQD74239.1"/>
    <property type="molecule type" value="Genomic_DNA"/>
</dbReference>
<sequence>MILSNSLTTAQIADAAECSPRSVTTIRSNLRQFGDTRAPSIRAGRPRSITPLMLEALCDHLLEKPGLYLDEMALFVWDEFDIYVTASSIRRALISKKWSKKTSRQKARERNADLRDCFLHNLSEFRSYHLVYIDESGCDKRIGFRRTGWSPLGIAPVQLSKFHRDQRYQILPAYAQDGIVISRVFRGSTDGSVFEDFVKELLQYCGKWPEPKSVLVMDNASFHHSDRIEKMCSDAGVKVMYLPPYSPDLNPIEEFFAELKAFIRRH</sequence>
<dbReference type="AlphaFoldDB" id="A0A1V6PB21"/>
<dbReference type="SUPFAM" id="SSF46689">
    <property type="entry name" value="Homeodomain-like"/>
    <property type="match status" value="1"/>
</dbReference>
<proteinExistence type="predicted"/>
<feature type="domain" description="Tc1-like transposase DDE" evidence="1">
    <location>
        <begin position="130"/>
        <end position="265"/>
    </location>
</feature>
<dbReference type="InterPro" id="IPR047655">
    <property type="entry name" value="Transpos_IS630-like"/>
</dbReference>
<name>A0A1V6PB21_9EURO</name>
<dbReference type="SUPFAM" id="SSF53098">
    <property type="entry name" value="Ribonuclease H-like"/>
    <property type="match status" value="1"/>
</dbReference>